<dbReference type="InterPro" id="IPR012338">
    <property type="entry name" value="Beta-lactam/transpept-like"/>
</dbReference>
<dbReference type="RefSeq" id="WP_369229759.1">
    <property type="nucleotide sequence ID" value="NZ_CP163435.1"/>
</dbReference>
<dbReference type="Pfam" id="PF00144">
    <property type="entry name" value="Beta-lactamase"/>
    <property type="match status" value="1"/>
</dbReference>
<dbReference type="Gene3D" id="3.40.710.10">
    <property type="entry name" value="DD-peptidase/beta-lactamase superfamily"/>
    <property type="match status" value="1"/>
</dbReference>
<dbReference type="EC" id="3.-.-.-" evidence="3"/>
<organism evidence="3">
    <name type="scientific">Streptomyces sp. R21</name>
    <dbReference type="NCBI Taxonomy" id="3238627"/>
    <lineage>
        <taxon>Bacteria</taxon>
        <taxon>Bacillati</taxon>
        <taxon>Actinomycetota</taxon>
        <taxon>Actinomycetes</taxon>
        <taxon>Kitasatosporales</taxon>
        <taxon>Streptomycetaceae</taxon>
        <taxon>Streptomyces</taxon>
    </lineage>
</organism>
<dbReference type="EMBL" id="CP163435">
    <property type="protein sequence ID" value="XDQ23745.1"/>
    <property type="molecule type" value="Genomic_DNA"/>
</dbReference>
<dbReference type="AlphaFoldDB" id="A0AB39NYF3"/>
<dbReference type="SUPFAM" id="SSF56601">
    <property type="entry name" value="beta-lactamase/transpeptidase-like"/>
    <property type="match status" value="1"/>
</dbReference>
<dbReference type="PANTHER" id="PTHR43283:SF7">
    <property type="entry name" value="BETA-LACTAMASE-RELATED DOMAIN-CONTAINING PROTEIN"/>
    <property type="match status" value="1"/>
</dbReference>
<evidence type="ECO:0000259" key="2">
    <source>
        <dbReference type="Pfam" id="PF00144"/>
    </source>
</evidence>
<keyword evidence="3" id="KW-0378">Hydrolase</keyword>
<reference evidence="3" key="1">
    <citation type="submission" date="2024-07" db="EMBL/GenBank/DDBJ databases">
        <authorList>
            <person name="Yu S.T."/>
        </authorList>
    </citation>
    <scope>NUCLEOTIDE SEQUENCE</scope>
    <source>
        <strain evidence="3">R21</strain>
    </source>
</reference>
<evidence type="ECO:0000313" key="3">
    <source>
        <dbReference type="EMBL" id="XDQ23745.1"/>
    </source>
</evidence>
<dbReference type="GO" id="GO:0016787">
    <property type="term" value="F:hydrolase activity"/>
    <property type="evidence" value="ECO:0007669"/>
    <property type="project" value="UniProtKB-KW"/>
</dbReference>
<feature type="domain" description="Beta-lactamase-related" evidence="2">
    <location>
        <begin position="38"/>
        <end position="308"/>
    </location>
</feature>
<gene>
    <name evidence="3" type="ORF">AB5J56_03120</name>
</gene>
<dbReference type="PANTHER" id="PTHR43283">
    <property type="entry name" value="BETA-LACTAMASE-RELATED"/>
    <property type="match status" value="1"/>
</dbReference>
<sequence length="492" mass="53652">MSTRPLPAGTPAEQGVDASGVHAFLDAIEAAPDIEPHSLMIMRHGHLVASGWWAPFTPERLHLLYSLSKSFTSTAAGFAAEEGLLRLDDTVISYFPEFEADITDPRSRAMLVRHVASMASGHLAETHERAFRRDREEPVRGFLLTPPDRDPGSVFAYNQPATYTLAAIVQRVSGQSLTEYLRPRLLDPLGIGEVSWIRRRRESREIGFSGLHAATDAIARLGQFYLQNGVWEGRQLLSAEWIAEATRVHVANDDGTAEAALSDWQQGYGFQFWKSRHGYRGDGAYGQLCLVLPEHDAVIAMTAATDQMQELLDLVWRHLLPAFGEASLPGDQDAALRERLARLALPPVVAAATPPERAEAWTAAEFTPAGGTCEDQRSLTEVAVTAGEAGWTVSLIEKDTRCELRMGATGWTTGAAPVPTAVSGGWTDADSLHVDVLFLETPHRLTVICSLADRTFTARWHTTPLHGGPLSSLRAPAQGKEQESPEGARTTV</sequence>
<accession>A0AB39NYF3</accession>
<name>A0AB39NYF3_9ACTN</name>
<dbReference type="InterPro" id="IPR050789">
    <property type="entry name" value="Diverse_Enzym_Activities"/>
</dbReference>
<dbReference type="InterPro" id="IPR001466">
    <property type="entry name" value="Beta-lactam-related"/>
</dbReference>
<protein>
    <submittedName>
        <fullName evidence="3">Serine hydrolase domain-containing protein</fullName>
        <ecNumber evidence="3">3.-.-.-</ecNumber>
    </submittedName>
</protein>
<feature type="region of interest" description="Disordered" evidence="1">
    <location>
        <begin position="465"/>
        <end position="492"/>
    </location>
</feature>
<proteinExistence type="predicted"/>
<evidence type="ECO:0000256" key="1">
    <source>
        <dbReference type="SAM" id="MobiDB-lite"/>
    </source>
</evidence>